<dbReference type="CDD" id="cd05233">
    <property type="entry name" value="SDR_c"/>
    <property type="match status" value="1"/>
</dbReference>
<evidence type="ECO:0000313" key="2">
    <source>
        <dbReference type="EMBL" id="KMO69461.1"/>
    </source>
</evidence>
<accession>A0A0J6Y907</accession>
<dbReference type="AlphaFoldDB" id="A0A0J6Y907"/>
<dbReference type="Gene3D" id="3.40.50.720">
    <property type="entry name" value="NAD(P)-binding Rossmann-like Domain"/>
    <property type="match status" value="1"/>
</dbReference>
<evidence type="ECO:0000313" key="3">
    <source>
        <dbReference type="Proteomes" id="UP000036313"/>
    </source>
</evidence>
<dbReference type="Pfam" id="PF13561">
    <property type="entry name" value="adh_short_C2"/>
    <property type="match status" value="1"/>
</dbReference>
<proteinExistence type="predicted"/>
<evidence type="ECO:0000256" key="1">
    <source>
        <dbReference type="ARBA" id="ARBA00023002"/>
    </source>
</evidence>
<reference evidence="2 3" key="1">
    <citation type="journal article" date="2015" name="Genome Biol. Evol.">
        <title>Characterization of Three Mycobacterium spp. with Potential Use in Bioremediation by Genome Sequencing and Comparative Genomics.</title>
        <authorList>
            <person name="Das S."/>
            <person name="Pettersson B.M."/>
            <person name="Behra P.R."/>
            <person name="Ramesh M."/>
            <person name="Dasgupta S."/>
            <person name="Bhattacharya A."/>
            <person name="Kirsebom L.A."/>
        </authorList>
    </citation>
    <scope>NUCLEOTIDE SEQUENCE [LARGE SCALE GENOMIC DNA]</scope>
    <source>
        <strain evidence="2 3">DSM 44075</strain>
    </source>
</reference>
<dbReference type="EC" id="1.1.1.-" evidence="2"/>
<dbReference type="SUPFAM" id="SSF51735">
    <property type="entry name" value="NAD(P)-binding Rossmann-fold domains"/>
    <property type="match status" value="1"/>
</dbReference>
<dbReference type="EMBL" id="JYNU01000057">
    <property type="protein sequence ID" value="KMO69461.1"/>
    <property type="molecule type" value="Genomic_DNA"/>
</dbReference>
<dbReference type="PATRIC" id="fig|1807.14.peg.4924"/>
<name>A0A0J6Y907_9MYCO</name>
<keyword evidence="1 2" id="KW-0560">Oxidoreductase</keyword>
<organism evidence="2 3">
    <name type="scientific">Mycolicibacterium obuense</name>
    <dbReference type="NCBI Taxonomy" id="1807"/>
    <lineage>
        <taxon>Bacteria</taxon>
        <taxon>Bacillati</taxon>
        <taxon>Actinomycetota</taxon>
        <taxon>Actinomycetes</taxon>
        <taxon>Mycobacteriales</taxon>
        <taxon>Mycobacteriaceae</taxon>
        <taxon>Mycolicibacterium</taxon>
    </lineage>
</organism>
<dbReference type="Proteomes" id="UP000036313">
    <property type="component" value="Unassembled WGS sequence"/>
</dbReference>
<dbReference type="GO" id="GO:0016491">
    <property type="term" value="F:oxidoreductase activity"/>
    <property type="evidence" value="ECO:0007669"/>
    <property type="project" value="UniProtKB-KW"/>
</dbReference>
<dbReference type="InterPro" id="IPR002347">
    <property type="entry name" value="SDR_fam"/>
</dbReference>
<gene>
    <name evidence="2" type="primary">lvr_4</name>
    <name evidence="2" type="ORF">MOBUDSM44075_04887</name>
</gene>
<dbReference type="InterPro" id="IPR036291">
    <property type="entry name" value="NAD(P)-bd_dom_sf"/>
</dbReference>
<sequence length="260" mass="26387">MTDSDSTPTKVALVTGAGSGIGLATAQRLSADGYAVAAIGRSAAKLDDALASLANSDAAVAISADLSDPARARSAVTECVHRFGRLDVLVNAHGILGTMKPLRELTDAQVLEAVSTNLLGPVALTAAAAQYLSSTRGAVVNVVSINALQAEPCAVPYGISKSGLLGFTKYAAVELGPAGVRVNAVLPGWVATPMVREIFEDEDLVGRPLSTNLAQRPAEPHEIASVIAFLASEQASFMNGAFVVADGGQVIALAPLAAAD</sequence>
<dbReference type="PRINTS" id="PR00080">
    <property type="entry name" value="SDRFAMILY"/>
</dbReference>
<dbReference type="PANTHER" id="PTHR43975:SF2">
    <property type="entry name" value="EG:BACR7A4.14 PROTEIN-RELATED"/>
    <property type="match status" value="1"/>
</dbReference>
<dbReference type="FunFam" id="3.40.50.720:FF:000084">
    <property type="entry name" value="Short-chain dehydrogenase reductase"/>
    <property type="match status" value="1"/>
</dbReference>
<protein>
    <submittedName>
        <fullName evidence="2">Levodione reductase</fullName>
        <ecNumber evidence="2">1.1.1.-</ecNumber>
    </submittedName>
</protein>
<comment type="caution">
    <text evidence="2">The sequence shown here is derived from an EMBL/GenBank/DDBJ whole genome shotgun (WGS) entry which is preliminary data.</text>
</comment>
<dbReference type="PRINTS" id="PR00081">
    <property type="entry name" value="GDHRDH"/>
</dbReference>
<dbReference type="PANTHER" id="PTHR43975">
    <property type="entry name" value="ZGC:101858"/>
    <property type="match status" value="1"/>
</dbReference>
<dbReference type="RefSeq" id="WP_048424947.1">
    <property type="nucleotide sequence ID" value="NZ_JYNU01000057.1"/>
</dbReference>